<name>A0ABU5Y9C3_9FLAO</name>
<dbReference type="RefSeq" id="WP_323979486.1">
    <property type="nucleotide sequence ID" value="NZ_JAYKBV010000008.1"/>
</dbReference>
<dbReference type="SUPFAM" id="SSF49464">
    <property type="entry name" value="Carboxypeptidase regulatory domain-like"/>
    <property type="match status" value="1"/>
</dbReference>
<dbReference type="Proteomes" id="UP001324270">
    <property type="component" value="Unassembled WGS sequence"/>
</dbReference>
<reference evidence="1 2" key="1">
    <citation type="submission" date="2023-12" db="EMBL/GenBank/DDBJ databases">
        <title>Genomic sequences of Capnocytophaga and Parvimonas strains.</title>
        <authorList>
            <person name="Watt R.M."/>
            <person name="Wang M."/>
            <person name="Yang T."/>
            <person name="Tong W.M."/>
        </authorList>
    </citation>
    <scope>NUCLEOTIDE SEQUENCE [LARGE SCALE GENOMIC DNA]</scope>
    <source>
        <strain evidence="1 2">CCUG 13156</strain>
    </source>
</reference>
<keyword evidence="2" id="KW-1185">Reference proteome</keyword>
<evidence type="ECO:0000313" key="2">
    <source>
        <dbReference type="Proteomes" id="UP001324270"/>
    </source>
</evidence>
<dbReference type="InterPro" id="IPR008969">
    <property type="entry name" value="CarboxyPept-like_regulatory"/>
</dbReference>
<dbReference type="Pfam" id="PF13620">
    <property type="entry name" value="CarboxypepD_reg"/>
    <property type="match status" value="1"/>
</dbReference>
<accession>A0ABU5Y9C3</accession>
<dbReference type="Gene3D" id="2.60.40.1120">
    <property type="entry name" value="Carboxypeptidase-like, regulatory domain"/>
    <property type="match status" value="1"/>
</dbReference>
<protein>
    <submittedName>
        <fullName evidence="1">Carboxypeptidase-like regulatory domain-containing protein</fullName>
    </submittedName>
</protein>
<sequence>MKKLFFAGLLTAIVGGSVVAASLPFSVLEDPLEGIQQRPTTYKVSGTLMNRRNHVAIAGGMITLKDLTTGAQQSLPSDTQGGYTVVLQVDHNYTLQASASGYKSSEPVTFRANTNDPERVPMKVQDFRLSER</sequence>
<proteinExistence type="predicted"/>
<gene>
    <name evidence="1" type="ORF">VJJ49_07495</name>
</gene>
<comment type="caution">
    <text evidence="1">The sequence shown here is derived from an EMBL/GenBank/DDBJ whole genome shotgun (WGS) entry which is preliminary data.</text>
</comment>
<organism evidence="1 2">
    <name type="scientific">Capnocytophaga gingivalis</name>
    <dbReference type="NCBI Taxonomy" id="1017"/>
    <lineage>
        <taxon>Bacteria</taxon>
        <taxon>Pseudomonadati</taxon>
        <taxon>Bacteroidota</taxon>
        <taxon>Flavobacteriia</taxon>
        <taxon>Flavobacteriales</taxon>
        <taxon>Flavobacteriaceae</taxon>
        <taxon>Capnocytophaga</taxon>
    </lineage>
</organism>
<evidence type="ECO:0000313" key="1">
    <source>
        <dbReference type="EMBL" id="MEB3040536.1"/>
    </source>
</evidence>
<dbReference type="EMBL" id="JAYKBV010000008">
    <property type="protein sequence ID" value="MEB3040536.1"/>
    <property type="molecule type" value="Genomic_DNA"/>
</dbReference>